<dbReference type="Proteomes" id="UP000512322">
    <property type="component" value="Plasmid pRHB30-C10_4"/>
</dbReference>
<keyword evidence="4" id="KW-0614">Plasmid</keyword>
<geneLocation type="plasmid" evidence="7">
    <name>prhb30-c10_4</name>
</geneLocation>
<dbReference type="AlphaFoldDB" id="A0A2A3V1E2"/>
<dbReference type="Pfam" id="PF05708">
    <property type="entry name" value="Peptidase_C92"/>
    <property type="match status" value="1"/>
</dbReference>
<organism evidence="4 7">
    <name type="scientific">Escherichia coli</name>
    <dbReference type="NCBI Taxonomy" id="562"/>
    <lineage>
        <taxon>Bacteria</taxon>
        <taxon>Pseudomonadati</taxon>
        <taxon>Pseudomonadota</taxon>
        <taxon>Gammaproteobacteria</taxon>
        <taxon>Enterobacterales</taxon>
        <taxon>Enterobacteriaceae</taxon>
        <taxon>Escherichia</taxon>
    </lineage>
</organism>
<reference evidence="1 5" key="1">
    <citation type="submission" date="2017-11" db="EMBL/GenBank/DDBJ databases">
        <title>Escherichia coli CV839-15 Genome sequencing and assembly.</title>
        <authorList>
            <person name="Li Z."/>
            <person name="Song N."/>
            <person name="Li W."/>
            <person name="Philip H.R."/>
            <person name="Bu Z."/>
            <person name="Siguo L."/>
        </authorList>
    </citation>
    <scope>NUCLEOTIDE SEQUENCE [LARGE SCALE GENOMIC DNA]</scope>
    <source>
        <strain evidence="1 5">CV839-15</strain>
        <plasmid evidence="1">pCV839-15-p1</plasmid>
        <plasmid evidence="5">Plasmid pcv839-15-p1</plasmid>
    </source>
</reference>
<evidence type="ECO:0008006" key="8">
    <source>
        <dbReference type="Google" id="ProtNLM"/>
    </source>
</evidence>
<reference evidence="3 6" key="2">
    <citation type="submission" date="2018-08" db="EMBL/GenBank/DDBJ databases">
        <title>Complete genome sequencing and genomic characterization of five Escherichia coli strains co-producing MCR-1 and ESBLs from different origins in China.</title>
        <authorList>
            <person name="Bai L."/>
        </authorList>
    </citation>
    <scope>NUCLEOTIDE SEQUENCE [LARGE SCALE GENOMIC DNA]</scope>
    <source>
        <strain evidence="6">cq9</strain>
        <strain evidence="3">Cq9</strain>
        <plasmid evidence="6">Plasmid unnamed2</plasmid>
        <plasmid evidence="3">unnamed2</plasmid>
    </source>
</reference>
<gene>
    <name evidence="1" type="ORF">CV83915_1p0012</name>
    <name evidence="2" type="ORF">CV83915_1p0103</name>
    <name evidence="3" type="ORF">DS732_29740</name>
    <name evidence="4" type="ORF">HVY77_27535</name>
</gene>
<accession>A0A2A3V1E2</accession>
<dbReference type="EMBL" id="CP031548">
    <property type="protein sequence ID" value="AXO10318.1"/>
    <property type="molecule type" value="Genomic_DNA"/>
</dbReference>
<dbReference type="EMBL" id="CP057296">
    <property type="protein sequence ID" value="QMF70573.1"/>
    <property type="molecule type" value="Genomic_DNA"/>
</dbReference>
<geneLocation type="plasmid" evidence="3">
    <name>unnamed2</name>
</geneLocation>
<protein>
    <recommendedName>
        <fullName evidence="8">Permuted papain-like amidase enzyme, YaeF/YiiX, C92 family</fullName>
    </recommendedName>
</protein>
<geneLocation type="plasmid" evidence="5">
    <name>pcv839-15-p1</name>
</geneLocation>
<geneLocation type="plasmid" evidence="4">
    <name>pRHB30-C10_4</name>
</geneLocation>
<evidence type="ECO:0000313" key="1">
    <source>
        <dbReference type="EMBL" id="ATZ29884.1"/>
    </source>
</evidence>
<reference evidence="4 7" key="3">
    <citation type="submission" date="2020-06" db="EMBL/GenBank/DDBJ databases">
        <title>REHAB project genomes.</title>
        <authorList>
            <person name="Shaw L.P."/>
        </authorList>
    </citation>
    <scope>NUCLEOTIDE SEQUENCE [LARGE SCALE GENOMIC DNA]</scope>
    <source>
        <strain evidence="4 7">RHB30-C10</strain>
        <plasmid evidence="7">prhb30-c10_4</plasmid>
        <plasmid evidence="4">pRHB30-C10_4</plasmid>
    </source>
</reference>
<dbReference type="Proteomes" id="UP000256244">
    <property type="component" value="Plasmid unnamed2"/>
</dbReference>
<dbReference type="SUPFAM" id="SSF54001">
    <property type="entry name" value="Cysteine proteinases"/>
    <property type="match status" value="1"/>
</dbReference>
<dbReference type="InterPro" id="IPR024453">
    <property type="entry name" value="Peptidase_C92"/>
</dbReference>
<evidence type="ECO:0000313" key="6">
    <source>
        <dbReference type="Proteomes" id="UP000256244"/>
    </source>
</evidence>
<dbReference type="RefSeq" id="WP_000905831.1">
    <property type="nucleotide sequence ID" value="NZ_AP027415.1"/>
</dbReference>
<proteinExistence type="predicted"/>
<dbReference type="Gene3D" id="3.90.1720.10">
    <property type="entry name" value="endopeptidase domain like (from Nostoc punctiforme)"/>
    <property type="match status" value="1"/>
</dbReference>
<evidence type="ECO:0000313" key="3">
    <source>
        <dbReference type="EMBL" id="AXO10318.1"/>
    </source>
</evidence>
<evidence type="ECO:0000313" key="2">
    <source>
        <dbReference type="EMBL" id="ATZ29975.1"/>
    </source>
</evidence>
<dbReference type="EMBL" id="CP024975">
    <property type="protein sequence ID" value="ATZ29975.1"/>
    <property type="molecule type" value="Genomic_DNA"/>
</dbReference>
<evidence type="ECO:0000313" key="7">
    <source>
        <dbReference type="Proteomes" id="UP000512322"/>
    </source>
</evidence>
<sequence>MLIKNKSEIHLGPHFMLNYELLQPGDIILERGYAWYSEKIAKHTNSRYSHAMIYVGGTIIEATRGGGVYSRIPNRSTVRDISDFKVLRLKEFPGKDILQVICDHARSLCGSQYSVSQALKVKGPDFLRKFANDSRKQFCSRLVAQCYQKAGIQLTENINFCSPGDIERSDYLVEQPEMVYRASEEDVAHAQGESPHTQHTKNAVNFVRNALSIFENYGIKTVGSPDGEVVITTLNDITLAVYENRNKPGLDEEITEAMRLSGYLDHIDLDRQKNPYRYDLMLFSQKVEVHGNENKTLEILRHELKKEQDVVEVRLRSYLAGRHNLNSGLKFNELEFTIAHGLLKGMLERVIIIEKYTVTKRNDVRFKMINVACNRIIQNITMKAPELKYIVRALN</sequence>
<geneLocation type="plasmid" evidence="1">
    <name>pCV839-15-p1</name>
</geneLocation>
<evidence type="ECO:0000313" key="4">
    <source>
        <dbReference type="EMBL" id="QMF70573.1"/>
    </source>
</evidence>
<name>A0A2A3V1E2_ECOLX</name>
<dbReference type="Proteomes" id="UP000236551">
    <property type="component" value="Plasmid pCV839-15-p1"/>
</dbReference>
<evidence type="ECO:0000313" key="5">
    <source>
        <dbReference type="Proteomes" id="UP000236551"/>
    </source>
</evidence>
<dbReference type="InterPro" id="IPR038765">
    <property type="entry name" value="Papain-like_cys_pep_sf"/>
</dbReference>
<dbReference type="EMBL" id="CP024975">
    <property type="protein sequence ID" value="ATZ29884.1"/>
    <property type="molecule type" value="Genomic_DNA"/>
</dbReference>